<evidence type="ECO:0000313" key="2">
    <source>
        <dbReference type="EMBL" id="CCH71744.1"/>
    </source>
</evidence>
<sequence length="279" mass="29981">MTNAVAASLERLAQDLAAVHARWALIGGFAVSARADARFTRDVDVCVLVADAEEAERLALAMTRLGYAVSALIEHELARRLSTLRLVSPVDGGVLVDLLFASSGIEAETVEAAEPLELMAGLVVPVARAAHLVVLKLLSRDDEKRPQDAMDLRALRPTLSAGDEAELGRLAGLIGQRGFDRGRDLPAWHGPTSAGPDRARRRACAAMPSSETWPGEVRSRTTRSSRRSARRAGIRASRSRTCANVRCVATSRTLHSVHNEGWAHCCLLRPSSRSAASAR</sequence>
<dbReference type="Proteomes" id="UP000035763">
    <property type="component" value="Unassembled WGS sequence"/>
</dbReference>
<dbReference type="InterPro" id="IPR043519">
    <property type="entry name" value="NT_sf"/>
</dbReference>
<dbReference type="EMBL" id="CAJA01000011">
    <property type="protein sequence ID" value="CCH71744.1"/>
    <property type="molecule type" value="Genomic_DNA"/>
</dbReference>
<accession>W6K095</accession>
<gene>
    <name evidence="2" type="ORF">BN11_1080019</name>
</gene>
<evidence type="ECO:0000313" key="3">
    <source>
        <dbReference type="Proteomes" id="UP000035763"/>
    </source>
</evidence>
<comment type="caution">
    <text evidence="2">The sequence shown here is derived from an EMBL/GenBank/DDBJ whole genome shotgun (WGS) entry which is preliminary data.</text>
</comment>
<feature type="region of interest" description="Disordered" evidence="1">
    <location>
        <begin position="184"/>
        <end position="235"/>
    </location>
</feature>
<evidence type="ECO:0000256" key="1">
    <source>
        <dbReference type="SAM" id="MobiDB-lite"/>
    </source>
</evidence>
<dbReference type="Pfam" id="PF08843">
    <property type="entry name" value="AbiEii"/>
    <property type="match status" value="1"/>
</dbReference>
<proteinExistence type="predicted"/>
<name>W6K095_9MICO</name>
<feature type="compositionally biased region" description="Basic residues" evidence="1">
    <location>
        <begin position="220"/>
        <end position="233"/>
    </location>
</feature>
<dbReference type="STRING" id="1193182.BN11_1080019"/>
<organism evidence="2 3">
    <name type="scientific">Nostocoides australiense Ben110</name>
    <dbReference type="NCBI Taxonomy" id="1193182"/>
    <lineage>
        <taxon>Bacteria</taxon>
        <taxon>Bacillati</taxon>
        <taxon>Actinomycetota</taxon>
        <taxon>Actinomycetes</taxon>
        <taxon>Micrococcales</taxon>
        <taxon>Intrasporangiaceae</taxon>
        <taxon>Nostocoides</taxon>
    </lineage>
</organism>
<protein>
    <submittedName>
        <fullName evidence="2">Uncharacterized protein</fullName>
    </submittedName>
</protein>
<dbReference type="InterPro" id="IPR014942">
    <property type="entry name" value="AbiEii"/>
</dbReference>
<dbReference type="Gene3D" id="3.30.460.40">
    <property type="match status" value="1"/>
</dbReference>
<keyword evidence="3" id="KW-1185">Reference proteome</keyword>
<dbReference type="SUPFAM" id="SSF81301">
    <property type="entry name" value="Nucleotidyltransferase"/>
    <property type="match status" value="1"/>
</dbReference>
<reference evidence="2 3" key="1">
    <citation type="journal article" date="2013" name="ISME J.">
        <title>A metabolic model for members of the genus Tetrasphaera involved in enhanced biological phosphorus removal.</title>
        <authorList>
            <person name="Kristiansen R."/>
            <person name="Nguyen H.T.T."/>
            <person name="Saunders A.M."/>
            <person name="Nielsen J.L."/>
            <person name="Wimmer R."/>
            <person name="Le V.Q."/>
            <person name="McIlroy S.J."/>
            <person name="Petrovski S."/>
            <person name="Seviour R.J."/>
            <person name="Calteau A."/>
            <person name="Nielsen K.L."/>
            <person name="Nielsen P.H."/>
        </authorList>
    </citation>
    <scope>NUCLEOTIDE SEQUENCE [LARGE SCALE GENOMIC DNA]</scope>
    <source>
        <strain evidence="2 3">Ben110</strain>
    </source>
</reference>
<dbReference type="AlphaFoldDB" id="W6K095"/>